<organism evidence="1 2">
    <name type="scientific">Venturia nashicola</name>
    <dbReference type="NCBI Taxonomy" id="86259"/>
    <lineage>
        <taxon>Eukaryota</taxon>
        <taxon>Fungi</taxon>
        <taxon>Dikarya</taxon>
        <taxon>Ascomycota</taxon>
        <taxon>Pezizomycotina</taxon>
        <taxon>Dothideomycetes</taxon>
        <taxon>Pleosporomycetidae</taxon>
        <taxon>Venturiales</taxon>
        <taxon>Venturiaceae</taxon>
        <taxon>Venturia</taxon>
    </lineage>
</organism>
<dbReference type="EMBL" id="SNSC02000009">
    <property type="protein sequence ID" value="TID21440.1"/>
    <property type="molecule type" value="Genomic_DNA"/>
</dbReference>
<dbReference type="AlphaFoldDB" id="A0A4Z1P127"/>
<comment type="caution">
    <text evidence="1">The sequence shown here is derived from an EMBL/GenBank/DDBJ whole genome shotgun (WGS) entry which is preliminary data.</text>
</comment>
<gene>
    <name evidence="1" type="ORF">E6O75_ATG04835</name>
</gene>
<evidence type="ECO:0000313" key="2">
    <source>
        <dbReference type="Proteomes" id="UP000298493"/>
    </source>
</evidence>
<name>A0A4Z1P127_9PEZI</name>
<evidence type="ECO:0000313" key="1">
    <source>
        <dbReference type="EMBL" id="TID21440.1"/>
    </source>
</evidence>
<sequence length="75" mass="8546">MDTYTSLPLTSLLPPIVEGMETYWTPKINFPTVHIFTTQYSTICLTADHLPHRTTSTLEQDDYLEQDTIASAQLQ</sequence>
<protein>
    <submittedName>
        <fullName evidence="1">Uncharacterized protein</fullName>
    </submittedName>
</protein>
<reference evidence="1 2" key="1">
    <citation type="submission" date="2019-04" db="EMBL/GenBank/DDBJ databases">
        <title>High contiguity whole genome sequence and gene annotation resource for two Venturia nashicola isolates.</title>
        <authorList>
            <person name="Prokchorchik M."/>
            <person name="Won K."/>
            <person name="Lee Y."/>
            <person name="Choi E.D."/>
            <person name="Segonzac C."/>
            <person name="Sohn K.H."/>
        </authorList>
    </citation>
    <scope>NUCLEOTIDE SEQUENCE [LARGE SCALE GENOMIC DNA]</scope>
    <source>
        <strain evidence="1 2">PRI2</strain>
    </source>
</reference>
<dbReference type="Proteomes" id="UP000298493">
    <property type="component" value="Unassembled WGS sequence"/>
</dbReference>
<accession>A0A4Z1P127</accession>
<proteinExistence type="predicted"/>
<keyword evidence="2" id="KW-1185">Reference proteome</keyword>